<dbReference type="AlphaFoldDB" id="A0A8U1C6I0"/>
<dbReference type="KEGG" id="snh:120057451"/>
<accession>A0A8U1C6I0</accession>
<dbReference type="Proteomes" id="UP000808372">
    <property type="component" value="Chromosome 12"/>
</dbReference>
<dbReference type="GeneID" id="120057451"/>
<gene>
    <name evidence="2" type="primary">LOC120057451</name>
</gene>
<proteinExistence type="predicted"/>
<evidence type="ECO:0000313" key="2">
    <source>
        <dbReference type="RefSeq" id="XP_038861995.1"/>
    </source>
</evidence>
<evidence type="ECO:0000313" key="1">
    <source>
        <dbReference type="Proteomes" id="UP000808372"/>
    </source>
</evidence>
<protein>
    <submittedName>
        <fullName evidence="2">N-acetylglucosaminyl-phosphatidylinositol de-N-acetylase-like</fullName>
    </submittedName>
</protein>
<sequence>MHVLCTNNFKTRGTKFLFICVSQGNYYNQGVQRREELLGSCAVLVIPASRVIMHDCKDEDMDVSRYSGRSPRRSQRRMEHLNGLLSNPEAHQSTLHQPGADLRWKRSGHSNHTAIYKSISYLTSTGKYQMA</sequence>
<name>A0A8U1C6I0_SALNM</name>
<dbReference type="InterPro" id="IPR024078">
    <property type="entry name" value="LmbE-like_dom_sf"/>
</dbReference>
<keyword evidence="1" id="KW-1185">Reference proteome</keyword>
<organism evidence="1 2">
    <name type="scientific">Salvelinus namaycush</name>
    <name type="common">Lake trout</name>
    <name type="synonym">Salmo namaycush</name>
    <dbReference type="NCBI Taxonomy" id="8040"/>
    <lineage>
        <taxon>Eukaryota</taxon>
        <taxon>Metazoa</taxon>
        <taxon>Chordata</taxon>
        <taxon>Craniata</taxon>
        <taxon>Vertebrata</taxon>
        <taxon>Euteleostomi</taxon>
        <taxon>Actinopterygii</taxon>
        <taxon>Neopterygii</taxon>
        <taxon>Teleostei</taxon>
        <taxon>Protacanthopterygii</taxon>
        <taxon>Salmoniformes</taxon>
        <taxon>Salmonidae</taxon>
        <taxon>Salmoninae</taxon>
        <taxon>Salvelinus</taxon>
    </lineage>
</organism>
<reference evidence="2" key="1">
    <citation type="submission" date="2025-08" db="UniProtKB">
        <authorList>
            <consortium name="RefSeq"/>
        </authorList>
    </citation>
    <scope>IDENTIFICATION</scope>
    <source>
        <tissue evidence="2">White muscle</tissue>
    </source>
</reference>
<dbReference type="RefSeq" id="XP_038861995.1">
    <property type="nucleotide sequence ID" value="XM_039006067.1"/>
</dbReference>
<dbReference type="SUPFAM" id="SSF102588">
    <property type="entry name" value="LmbE-like"/>
    <property type="match status" value="1"/>
</dbReference>